<dbReference type="InterPro" id="IPR001734">
    <property type="entry name" value="Na/solute_symporter"/>
</dbReference>
<feature type="transmembrane region" description="Helical" evidence="7">
    <location>
        <begin position="584"/>
        <end position="607"/>
    </location>
</feature>
<evidence type="ECO:0000256" key="2">
    <source>
        <dbReference type="ARBA" id="ARBA00006434"/>
    </source>
</evidence>
<feature type="transmembrane region" description="Helical" evidence="7">
    <location>
        <begin position="312"/>
        <end position="341"/>
    </location>
</feature>
<name>A0ABN9DH15_9NEOB</name>
<evidence type="ECO:0000313" key="9">
    <source>
        <dbReference type="Proteomes" id="UP001162483"/>
    </source>
</evidence>
<sequence length="608" mass="67645">MKWWPIGASLMSSNVGSGLFVGMAGSGAAGGLAVGGFEWNASWVLVALGWIFVPVYIAAGVITMPEYLKKRFGGKRIRIYMSLLSLLLYIFTKISTDIFSGALFIQVSLGWNIYLSTVLLLVVTAIYTVAGGLTAVIYTDTLQTVIMVVGAFILMFMAFNKIGWYTGLEQKYMEAIPKIIVPNTTCHLPRSDAFHMIRDPITGDLPWPGLIFGLTVLATWVWCTDQVIVQRSLAAKNLSHAKGGSIVGGYLKILPAFFVVLPGMISRALYPDEVGCVHPDECRKYCQVETGCSNIAYPKLVITLMPVGLKGLMIAVIMAALMSSLTSIFNSASTIFTLDVWSRIRRNAREQELMIVGRIFIVILVVISILWIPIIQAANSGQLFDYVQSVTSYLAPPVTAIFILAIFVNRVNEPGAFWGLIIGLVVGLIRMIMDFVYRAPNCGEKDTRPSLLKDVHYLYFAILLFAFTAIICIVISLFTPAMSDEEIGRFTWWTRNRPEKITNLEEHEKTSDNATVPSSILPTEKEQGNLSSILPLLITATLYPWWKKVGYWFCGLSTQPEVKLSKEEEEKLQKKLTSIDEEPLWRNVCNVNAIILLTINVFLWGYFA</sequence>
<dbReference type="EMBL" id="CATNWA010014346">
    <property type="protein sequence ID" value="CAI9570738.1"/>
    <property type="molecule type" value="Genomic_DNA"/>
</dbReference>
<keyword evidence="4 7" id="KW-1133">Transmembrane helix</keyword>
<proteinExistence type="inferred from homology"/>
<evidence type="ECO:0000256" key="7">
    <source>
        <dbReference type="SAM" id="Phobius"/>
    </source>
</evidence>
<reference evidence="8" key="1">
    <citation type="submission" date="2023-05" db="EMBL/GenBank/DDBJ databases">
        <authorList>
            <person name="Stuckert A."/>
        </authorList>
    </citation>
    <scope>NUCLEOTIDE SEQUENCE</scope>
</reference>
<dbReference type="PROSITE" id="PS00457">
    <property type="entry name" value="NA_SOLUT_SYMP_2"/>
    <property type="match status" value="1"/>
</dbReference>
<feature type="transmembrane region" description="Helical" evidence="7">
    <location>
        <begin position="457"/>
        <end position="479"/>
    </location>
</feature>
<evidence type="ECO:0000256" key="1">
    <source>
        <dbReference type="ARBA" id="ARBA00004141"/>
    </source>
</evidence>
<dbReference type="InterPro" id="IPR038377">
    <property type="entry name" value="Na/Glc_symporter_sf"/>
</dbReference>
<feature type="transmembrane region" description="Helical" evidence="7">
    <location>
        <begin position="145"/>
        <end position="164"/>
    </location>
</feature>
<keyword evidence="5 7" id="KW-0472">Membrane</keyword>
<dbReference type="PROSITE" id="PS00456">
    <property type="entry name" value="NA_SOLUT_SYMP_1"/>
    <property type="match status" value="1"/>
</dbReference>
<comment type="caution">
    <text evidence="8">The sequence shown here is derived from an EMBL/GenBank/DDBJ whole genome shotgun (WGS) entry which is preliminary data.</text>
</comment>
<accession>A0ABN9DH15</accession>
<feature type="transmembrane region" description="Helical" evidence="7">
    <location>
        <begin position="113"/>
        <end position="138"/>
    </location>
</feature>
<gene>
    <name evidence="8" type="ORF">SPARVUS_LOCUS7141342</name>
</gene>
<evidence type="ECO:0000256" key="4">
    <source>
        <dbReference type="ARBA" id="ARBA00022989"/>
    </source>
</evidence>
<feature type="transmembrane region" description="Helical" evidence="7">
    <location>
        <begin position="353"/>
        <end position="374"/>
    </location>
</feature>
<comment type="subcellular location">
    <subcellularLocation>
        <location evidence="1">Membrane</location>
        <topology evidence="1">Multi-pass membrane protein</topology>
    </subcellularLocation>
</comment>
<feature type="transmembrane region" description="Helical" evidence="7">
    <location>
        <begin position="415"/>
        <end position="437"/>
    </location>
</feature>
<evidence type="ECO:0000256" key="6">
    <source>
        <dbReference type="RuleBase" id="RU362091"/>
    </source>
</evidence>
<evidence type="ECO:0008006" key="10">
    <source>
        <dbReference type="Google" id="ProtNLM"/>
    </source>
</evidence>
<dbReference type="Gene3D" id="1.20.1730.10">
    <property type="entry name" value="Sodium/glucose cotransporter"/>
    <property type="match status" value="1"/>
</dbReference>
<comment type="similarity">
    <text evidence="2 6">Belongs to the sodium:solute symporter (SSF) (TC 2.A.21) family.</text>
</comment>
<dbReference type="PANTHER" id="PTHR11819:SF96">
    <property type="entry name" value="SODIUM_GLUCOSE COTRANSPORTER 4"/>
    <property type="match status" value="1"/>
</dbReference>
<evidence type="ECO:0000256" key="5">
    <source>
        <dbReference type="ARBA" id="ARBA00023136"/>
    </source>
</evidence>
<dbReference type="PANTHER" id="PTHR11819">
    <property type="entry name" value="SOLUTE CARRIER FAMILY 5"/>
    <property type="match status" value="1"/>
</dbReference>
<dbReference type="Proteomes" id="UP001162483">
    <property type="component" value="Unassembled WGS sequence"/>
</dbReference>
<feature type="transmembrane region" description="Helical" evidence="7">
    <location>
        <begin position="83"/>
        <end position="107"/>
    </location>
</feature>
<evidence type="ECO:0000313" key="8">
    <source>
        <dbReference type="EMBL" id="CAI9570738.1"/>
    </source>
</evidence>
<keyword evidence="3 7" id="KW-0812">Transmembrane</keyword>
<protein>
    <recommendedName>
        <fullName evidence="10">Sodium/glucose cotransporter 4</fullName>
    </recommendedName>
</protein>
<dbReference type="NCBIfam" id="TIGR00813">
    <property type="entry name" value="sss"/>
    <property type="match status" value="1"/>
</dbReference>
<dbReference type="PROSITE" id="PS50283">
    <property type="entry name" value="NA_SOLUT_SYMP_3"/>
    <property type="match status" value="1"/>
</dbReference>
<dbReference type="Pfam" id="PF00474">
    <property type="entry name" value="SSF"/>
    <property type="match status" value="1"/>
</dbReference>
<evidence type="ECO:0000256" key="3">
    <source>
        <dbReference type="ARBA" id="ARBA00022692"/>
    </source>
</evidence>
<feature type="transmembrane region" description="Helical" evidence="7">
    <location>
        <begin position="244"/>
        <end position="265"/>
    </location>
</feature>
<organism evidence="8 9">
    <name type="scientific">Staurois parvus</name>
    <dbReference type="NCBI Taxonomy" id="386267"/>
    <lineage>
        <taxon>Eukaryota</taxon>
        <taxon>Metazoa</taxon>
        <taxon>Chordata</taxon>
        <taxon>Craniata</taxon>
        <taxon>Vertebrata</taxon>
        <taxon>Euteleostomi</taxon>
        <taxon>Amphibia</taxon>
        <taxon>Batrachia</taxon>
        <taxon>Anura</taxon>
        <taxon>Neobatrachia</taxon>
        <taxon>Ranoidea</taxon>
        <taxon>Ranidae</taxon>
        <taxon>Staurois</taxon>
    </lineage>
</organism>
<dbReference type="InterPro" id="IPR018212">
    <property type="entry name" value="Na/solute_symporter_CS"/>
</dbReference>
<feature type="transmembrane region" description="Helical" evidence="7">
    <location>
        <begin position="43"/>
        <end position="62"/>
    </location>
</feature>
<feature type="transmembrane region" description="Helical" evidence="7">
    <location>
        <begin position="205"/>
        <end position="223"/>
    </location>
</feature>
<keyword evidence="9" id="KW-1185">Reference proteome</keyword>
<feature type="transmembrane region" description="Helical" evidence="7">
    <location>
        <begin position="386"/>
        <end position="408"/>
    </location>
</feature>